<dbReference type="Pfam" id="PF13560">
    <property type="entry name" value="HTH_31"/>
    <property type="match status" value="1"/>
</dbReference>
<accession>A0ABV9CBS8</accession>
<evidence type="ECO:0000313" key="2">
    <source>
        <dbReference type="EMBL" id="MFC4530508.1"/>
    </source>
</evidence>
<dbReference type="RefSeq" id="WP_380838374.1">
    <property type="nucleotide sequence ID" value="NZ_JBHSFP010000003.1"/>
</dbReference>
<dbReference type="InterPro" id="IPR041413">
    <property type="entry name" value="MLTR_LBD"/>
</dbReference>
<protein>
    <submittedName>
        <fullName evidence="2">Helix-turn-helix transcriptional regulator</fullName>
    </submittedName>
</protein>
<dbReference type="InterPro" id="IPR001387">
    <property type="entry name" value="Cro/C1-type_HTH"/>
</dbReference>
<reference evidence="3" key="1">
    <citation type="journal article" date="2019" name="Int. J. Syst. Evol. Microbiol.">
        <title>The Global Catalogue of Microorganisms (GCM) 10K type strain sequencing project: providing services to taxonomists for standard genome sequencing and annotation.</title>
        <authorList>
            <consortium name="The Broad Institute Genomics Platform"/>
            <consortium name="The Broad Institute Genome Sequencing Center for Infectious Disease"/>
            <person name="Wu L."/>
            <person name="Ma J."/>
        </authorList>
    </citation>
    <scope>NUCLEOTIDE SEQUENCE [LARGE SCALE GENOMIC DNA]</scope>
    <source>
        <strain evidence="3">CGMCC 4.7132</strain>
    </source>
</reference>
<gene>
    <name evidence="2" type="ORF">ACFO60_07015</name>
</gene>
<name>A0ABV9CBS8_9ACTN</name>
<dbReference type="SUPFAM" id="SSF47413">
    <property type="entry name" value="lambda repressor-like DNA-binding domains"/>
    <property type="match status" value="1"/>
</dbReference>
<dbReference type="PANTHER" id="PTHR35010">
    <property type="entry name" value="BLL4672 PROTEIN-RELATED"/>
    <property type="match status" value="1"/>
</dbReference>
<dbReference type="CDD" id="cd00093">
    <property type="entry name" value="HTH_XRE"/>
    <property type="match status" value="1"/>
</dbReference>
<dbReference type="Pfam" id="PF17765">
    <property type="entry name" value="MLTR_LBD"/>
    <property type="match status" value="1"/>
</dbReference>
<keyword evidence="3" id="KW-1185">Reference proteome</keyword>
<feature type="domain" description="MmyB-like transcription regulator ligand binding" evidence="1">
    <location>
        <begin position="103"/>
        <end position="264"/>
    </location>
</feature>
<evidence type="ECO:0000259" key="1">
    <source>
        <dbReference type="Pfam" id="PF17765"/>
    </source>
</evidence>
<comment type="caution">
    <text evidence="2">The sequence shown here is derived from an EMBL/GenBank/DDBJ whole genome shotgun (WGS) entry which is preliminary data.</text>
</comment>
<dbReference type="Gene3D" id="1.10.260.40">
    <property type="entry name" value="lambda repressor-like DNA-binding domains"/>
    <property type="match status" value="1"/>
</dbReference>
<dbReference type="PANTHER" id="PTHR35010:SF2">
    <property type="entry name" value="BLL4672 PROTEIN"/>
    <property type="match status" value="1"/>
</dbReference>
<proteinExistence type="predicted"/>
<organism evidence="2 3">
    <name type="scientific">Sphaerisporangium dianthi</name>
    <dbReference type="NCBI Taxonomy" id="1436120"/>
    <lineage>
        <taxon>Bacteria</taxon>
        <taxon>Bacillati</taxon>
        <taxon>Actinomycetota</taxon>
        <taxon>Actinomycetes</taxon>
        <taxon>Streptosporangiales</taxon>
        <taxon>Streptosporangiaceae</taxon>
        <taxon>Sphaerisporangium</taxon>
    </lineage>
</organism>
<dbReference type="InterPro" id="IPR010982">
    <property type="entry name" value="Lambda_DNA-bd_dom_sf"/>
</dbReference>
<dbReference type="Proteomes" id="UP001596004">
    <property type="component" value="Unassembled WGS sequence"/>
</dbReference>
<dbReference type="Gene3D" id="3.30.450.180">
    <property type="match status" value="1"/>
</dbReference>
<sequence length="280" mass="31183">MTNPLGDFLRARRHVVTLDQVGMPSTGRRRTSGLRREEVAALAGISPDYYTRLEQGKVWHPSDHVVGALAQVLQLDGHATGYLYDLARHMASERTGPESGDQVDPEVQRLMDGLPAPAFVWNRRMDVLAVNPPAAAFFDGLSHAGNLIRLIFLDPDAHDFYVQWEQEAWSHVAHLRAAVGTGLDDPRVRELVEELLEASADFRRIWPRHDVRARDRVSLRIRHRRVGELVLRWRTLTIDESPAQQIVVGQPEPGSPSEAAVRALRELAAGGGSRPSRSGS</sequence>
<evidence type="ECO:0000313" key="3">
    <source>
        <dbReference type="Proteomes" id="UP001596004"/>
    </source>
</evidence>
<dbReference type="EMBL" id="JBHSFP010000003">
    <property type="protein sequence ID" value="MFC4530508.1"/>
    <property type="molecule type" value="Genomic_DNA"/>
</dbReference>